<feature type="domain" description="PAC" evidence="9">
    <location>
        <begin position="261"/>
        <end position="313"/>
    </location>
</feature>
<dbReference type="Pfam" id="PF02518">
    <property type="entry name" value="HATPase_c"/>
    <property type="match status" value="1"/>
</dbReference>
<dbReference type="InterPro" id="IPR005467">
    <property type="entry name" value="His_kinase_dom"/>
</dbReference>
<keyword evidence="5" id="KW-0175">Coiled coil</keyword>
<dbReference type="Gene3D" id="3.30.565.10">
    <property type="entry name" value="Histidine kinase-like ATPase, C-terminal domain"/>
    <property type="match status" value="1"/>
</dbReference>
<dbReference type="SMART" id="SM00387">
    <property type="entry name" value="HATPase_c"/>
    <property type="match status" value="1"/>
</dbReference>
<dbReference type="NCBIfam" id="TIGR00229">
    <property type="entry name" value="sensory_box"/>
    <property type="match status" value="1"/>
</dbReference>
<feature type="coiled-coil region" evidence="5">
    <location>
        <begin position="304"/>
        <end position="331"/>
    </location>
</feature>
<dbReference type="GO" id="GO:0000155">
    <property type="term" value="F:phosphorelay sensor kinase activity"/>
    <property type="evidence" value="ECO:0007669"/>
    <property type="project" value="InterPro"/>
</dbReference>
<dbReference type="InterPro" id="IPR050482">
    <property type="entry name" value="Sensor_HK_TwoCompSys"/>
</dbReference>
<gene>
    <name evidence="10" type="ORF">GJ700_22290</name>
</gene>
<evidence type="ECO:0000259" key="8">
    <source>
        <dbReference type="PROSITE" id="PS50112"/>
    </source>
</evidence>
<evidence type="ECO:0000259" key="9">
    <source>
        <dbReference type="PROSITE" id="PS50113"/>
    </source>
</evidence>
<dbReference type="InterPro" id="IPR011006">
    <property type="entry name" value="CheY-like_superfamily"/>
</dbReference>
<evidence type="ECO:0000313" key="11">
    <source>
        <dbReference type="Proteomes" id="UP000446768"/>
    </source>
</evidence>
<dbReference type="EMBL" id="WKJJ01000014">
    <property type="protein sequence ID" value="MRV74442.1"/>
    <property type="molecule type" value="Genomic_DNA"/>
</dbReference>
<dbReference type="AlphaFoldDB" id="A0A7X2IQQ3"/>
<dbReference type="Gene3D" id="1.20.5.1930">
    <property type="match status" value="1"/>
</dbReference>
<proteinExistence type="predicted"/>
<evidence type="ECO:0000256" key="2">
    <source>
        <dbReference type="ARBA" id="ARBA00022777"/>
    </source>
</evidence>
<accession>A0A7X2IQQ3</accession>
<protein>
    <submittedName>
        <fullName evidence="10">Response regulator</fullName>
    </submittedName>
</protein>
<dbReference type="PROSITE" id="PS50109">
    <property type="entry name" value="HIS_KIN"/>
    <property type="match status" value="1"/>
</dbReference>
<evidence type="ECO:0000256" key="3">
    <source>
        <dbReference type="ARBA" id="ARBA00023012"/>
    </source>
</evidence>
<feature type="modified residue" description="4-aspartylphosphate" evidence="4">
    <location>
        <position position="67"/>
    </location>
</feature>
<dbReference type="GO" id="GO:0046983">
    <property type="term" value="F:protein dimerization activity"/>
    <property type="evidence" value="ECO:0007669"/>
    <property type="project" value="InterPro"/>
</dbReference>
<dbReference type="SUPFAM" id="SSF52172">
    <property type="entry name" value="CheY-like"/>
    <property type="match status" value="1"/>
</dbReference>
<feature type="domain" description="PAS" evidence="8">
    <location>
        <begin position="185"/>
        <end position="231"/>
    </location>
</feature>
<keyword evidence="3" id="KW-0902">Two-component regulatory system</keyword>
<dbReference type="SMART" id="SM00448">
    <property type="entry name" value="REC"/>
    <property type="match status" value="1"/>
</dbReference>
<dbReference type="PROSITE" id="PS50110">
    <property type="entry name" value="RESPONSE_REGULATORY"/>
    <property type="match status" value="1"/>
</dbReference>
<dbReference type="SUPFAM" id="SSF55874">
    <property type="entry name" value="ATPase domain of HSP90 chaperone/DNA topoisomerase II/histidine kinase"/>
    <property type="match status" value="1"/>
</dbReference>
<dbReference type="Gene3D" id="3.30.450.20">
    <property type="entry name" value="PAS domain"/>
    <property type="match status" value="1"/>
</dbReference>
<dbReference type="CDD" id="cd00156">
    <property type="entry name" value="REC"/>
    <property type="match status" value="1"/>
</dbReference>
<dbReference type="PANTHER" id="PTHR24421:SF59">
    <property type="entry name" value="OXYGEN SENSOR HISTIDINE KINASE NREB"/>
    <property type="match status" value="1"/>
</dbReference>
<evidence type="ECO:0000256" key="1">
    <source>
        <dbReference type="ARBA" id="ARBA00022679"/>
    </source>
</evidence>
<dbReference type="Gene3D" id="3.40.50.2300">
    <property type="match status" value="1"/>
</dbReference>
<dbReference type="RefSeq" id="WP_154377995.1">
    <property type="nucleotide sequence ID" value="NZ_WKJJ01000014.1"/>
</dbReference>
<evidence type="ECO:0000313" key="10">
    <source>
        <dbReference type="EMBL" id="MRV74442.1"/>
    </source>
</evidence>
<dbReference type="SUPFAM" id="SSF55785">
    <property type="entry name" value="PYP-like sensor domain (PAS domain)"/>
    <property type="match status" value="1"/>
</dbReference>
<evidence type="ECO:0000259" key="7">
    <source>
        <dbReference type="PROSITE" id="PS50110"/>
    </source>
</evidence>
<dbReference type="PROSITE" id="PS50112">
    <property type="entry name" value="PAS"/>
    <property type="match status" value="1"/>
</dbReference>
<dbReference type="InterPro" id="IPR011712">
    <property type="entry name" value="Sig_transdc_His_kin_sub3_dim/P"/>
</dbReference>
<evidence type="ECO:0000259" key="6">
    <source>
        <dbReference type="PROSITE" id="PS50109"/>
    </source>
</evidence>
<organism evidence="10 11">
    <name type="scientific">Pseudoduganella rivuli</name>
    <dbReference type="NCBI Taxonomy" id="2666085"/>
    <lineage>
        <taxon>Bacteria</taxon>
        <taxon>Pseudomonadati</taxon>
        <taxon>Pseudomonadota</taxon>
        <taxon>Betaproteobacteria</taxon>
        <taxon>Burkholderiales</taxon>
        <taxon>Oxalobacteraceae</taxon>
        <taxon>Telluria group</taxon>
        <taxon>Pseudoduganella</taxon>
    </lineage>
</organism>
<feature type="domain" description="Response regulatory" evidence="7">
    <location>
        <begin position="15"/>
        <end position="133"/>
    </location>
</feature>
<keyword evidence="1" id="KW-0808">Transferase</keyword>
<evidence type="ECO:0000256" key="4">
    <source>
        <dbReference type="PROSITE-ProRule" id="PRU00169"/>
    </source>
</evidence>
<dbReference type="Pfam" id="PF07730">
    <property type="entry name" value="HisKA_3"/>
    <property type="match status" value="1"/>
</dbReference>
<evidence type="ECO:0000256" key="5">
    <source>
        <dbReference type="SAM" id="Coils"/>
    </source>
</evidence>
<dbReference type="Proteomes" id="UP000446768">
    <property type="component" value="Unassembled WGS sequence"/>
</dbReference>
<keyword evidence="2" id="KW-0418">Kinase</keyword>
<name>A0A7X2IQQ3_9BURK</name>
<keyword evidence="11" id="KW-1185">Reference proteome</keyword>
<feature type="domain" description="Histidine kinase" evidence="6">
    <location>
        <begin position="339"/>
        <end position="529"/>
    </location>
</feature>
<dbReference type="InterPro" id="IPR013656">
    <property type="entry name" value="PAS_4"/>
</dbReference>
<dbReference type="InterPro" id="IPR000700">
    <property type="entry name" value="PAS-assoc_C"/>
</dbReference>
<dbReference type="Pfam" id="PF08448">
    <property type="entry name" value="PAS_4"/>
    <property type="match status" value="1"/>
</dbReference>
<dbReference type="Pfam" id="PF00072">
    <property type="entry name" value="Response_reg"/>
    <property type="match status" value="1"/>
</dbReference>
<dbReference type="PANTHER" id="PTHR24421">
    <property type="entry name" value="NITRATE/NITRITE SENSOR PROTEIN NARX-RELATED"/>
    <property type="match status" value="1"/>
</dbReference>
<dbReference type="PROSITE" id="PS50113">
    <property type="entry name" value="PAC"/>
    <property type="match status" value="1"/>
</dbReference>
<dbReference type="InterPro" id="IPR001789">
    <property type="entry name" value="Sig_transdc_resp-reg_receiver"/>
</dbReference>
<comment type="caution">
    <text evidence="10">The sequence shown here is derived from an EMBL/GenBank/DDBJ whole genome shotgun (WGS) entry which is preliminary data.</text>
</comment>
<dbReference type="InterPro" id="IPR003594">
    <property type="entry name" value="HATPase_dom"/>
</dbReference>
<dbReference type="InterPro" id="IPR036890">
    <property type="entry name" value="HATPase_C_sf"/>
</dbReference>
<sequence>MGHASAHAGTPAPIRILLIEDNRGDALLFRHMLADAGALDWELAWARNLEEGIAHLRQDQVDLVLLDLGLPGSTGLETVQRLQSCGVRVPALVVLSGLNDEAVAMRAVQAGAQDYLVKGQVDTGMLVRSIRYAIERNQAEAALRQAHDMLEVRVAQRTAELASTVEALNAQIREREQAETLLRRREQEFRTLAENSPDMVIRYDSDCRRIYVNPAFERETGIPMAEALMRQPQKLVRTHADLAPEDYIAVLRRVMETGAGTEVFVRLADPGETARDYAFHLVPERNAEGQVVGVLAIGRNISALKETERRLSESQQMLRQLASRSDAVREEERKYITREIHDELGQYLSALRLGVSVVEMQFGADNPALAERTRALTGLVDSTIQVVRDVVSSLRPSALNMGIVSALEWLGEQFFSHTGVLCQLHVDERQVTLDEARATELFRIVQESLTNIRRHAGATRVDIALVQDDERIQLEVRDNGCGFDPAKRKRQSFGLLGIHERALKLGGAVTVDSKPGHGARIRVQIPAQVSEFPDK</sequence>
<dbReference type="InterPro" id="IPR000014">
    <property type="entry name" value="PAS"/>
</dbReference>
<dbReference type="InterPro" id="IPR035965">
    <property type="entry name" value="PAS-like_dom_sf"/>
</dbReference>
<keyword evidence="4" id="KW-0597">Phosphoprotein</keyword>
<dbReference type="CDD" id="cd16917">
    <property type="entry name" value="HATPase_UhpB-NarQ-NarX-like"/>
    <property type="match status" value="1"/>
</dbReference>
<feature type="coiled-coil region" evidence="5">
    <location>
        <begin position="168"/>
        <end position="195"/>
    </location>
</feature>
<dbReference type="GO" id="GO:0016020">
    <property type="term" value="C:membrane"/>
    <property type="evidence" value="ECO:0007669"/>
    <property type="project" value="InterPro"/>
</dbReference>
<reference evidence="10 11" key="1">
    <citation type="submission" date="2019-11" db="EMBL/GenBank/DDBJ databases">
        <title>Novel species isolated from a subtropical stream in China.</title>
        <authorList>
            <person name="Lu H."/>
        </authorList>
    </citation>
    <scope>NUCLEOTIDE SEQUENCE [LARGE SCALE GENOMIC DNA]</scope>
    <source>
        <strain evidence="10 11">FT92W</strain>
    </source>
</reference>